<name>A0AAV8WLD6_9CUCU</name>
<dbReference type="EMBL" id="JANEYF010005715">
    <property type="protein sequence ID" value="KAJ8927208.1"/>
    <property type="molecule type" value="Genomic_DNA"/>
</dbReference>
<accession>A0AAV8WLD6</accession>
<gene>
    <name evidence="1" type="ORF">NQ314_020361</name>
</gene>
<evidence type="ECO:0000313" key="1">
    <source>
        <dbReference type="EMBL" id="KAJ8927208.1"/>
    </source>
</evidence>
<sequence length="155" mass="17795">MVMAQSFSEDILSFRNLKWVKSNSKFSSLNPFLDNDDIIRVGGRRKHSKLTFNHKHPMLLPQRYPLKFNYRFEYKCNLPAGPQVTLSFVRLWLLNGNQAVKSILHKCVPCFKAKPASISQQMGDLPYPRVNPSRIFSTCGIDYAGPFQIKDGKTN</sequence>
<dbReference type="PANTHER" id="PTHR47331">
    <property type="entry name" value="PHD-TYPE DOMAIN-CONTAINING PROTEIN"/>
    <property type="match status" value="1"/>
</dbReference>
<dbReference type="AlphaFoldDB" id="A0AAV8WLD6"/>
<keyword evidence="2" id="KW-1185">Reference proteome</keyword>
<dbReference type="Proteomes" id="UP001162156">
    <property type="component" value="Unassembled WGS sequence"/>
</dbReference>
<comment type="caution">
    <text evidence="1">The sequence shown here is derived from an EMBL/GenBank/DDBJ whole genome shotgun (WGS) entry which is preliminary data.</text>
</comment>
<protein>
    <submittedName>
        <fullName evidence="1">Uncharacterized protein</fullName>
    </submittedName>
</protein>
<proteinExistence type="predicted"/>
<evidence type="ECO:0000313" key="2">
    <source>
        <dbReference type="Proteomes" id="UP001162156"/>
    </source>
</evidence>
<dbReference type="PANTHER" id="PTHR47331:SF5">
    <property type="entry name" value="RIBONUCLEASE H"/>
    <property type="match status" value="1"/>
</dbReference>
<organism evidence="1 2">
    <name type="scientific">Rhamnusium bicolor</name>
    <dbReference type="NCBI Taxonomy" id="1586634"/>
    <lineage>
        <taxon>Eukaryota</taxon>
        <taxon>Metazoa</taxon>
        <taxon>Ecdysozoa</taxon>
        <taxon>Arthropoda</taxon>
        <taxon>Hexapoda</taxon>
        <taxon>Insecta</taxon>
        <taxon>Pterygota</taxon>
        <taxon>Neoptera</taxon>
        <taxon>Endopterygota</taxon>
        <taxon>Coleoptera</taxon>
        <taxon>Polyphaga</taxon>
        <taxon>Cucujiformia</taxon>
        <taxon>Chrysomeloidea</taxon>
        <taxon>Cerambycidae</taxon>
        <taxon>Lepturinae</taxon>
        <taxon>Rhagiini</taxon>
        <taxon>Rhamnusium</taxon>
    </lineage>
</organism>
<reference evidence="1" key="1">
    <citation type="journal article" date="2023" name="Insect Mol. Biol.">
        <title>Genome sequencing provides insights into the evolution of gene families encoding plant cell wall-degrading enzymes in longhorned beetles.</title>
        <authorList>
            <person name="Shin N.R."/>
            <person name="Okamura Y."/>
            <person name="Kirsch R."/>
            <person name="Pauchet Y."/>
        </authorList>
    </citation>
    <scope>NUCLEOTIDE SEQUENCE</scope>
    <source>
        <strain evidence="1">RBIC_L_NR</strain>
    </source>
</reference>